<organism evidence="2 3">
    <name type="scientific">Iris pallida</name>
    <name type="common">Sweet iris</name>
    <dbReference type="NCBI Taxonomy" id="29817"/>
    <lineage>
        <taxon>Eukaryota</taxon>
        <taxon>Viridiplantae</taxon>
        <taxon>Streptophyta</taxon>
        <taxon>Embryophyta</taxon>
        <taxon>Tracheophyta</taxon>
        <taxon>Spermatophyta</taxon>
        <taxon>Magnoliopsida</taxon>
        <taxon>Liliopsida</taxon>
        <taxon>Asparagales</taxon>
        <taxon>Iridaceae</taxon>
        <taxon>Iridoideae</taxon>
        <taxon>Irideae</taxon>
        <taxon>Iris</taxon>
    </lineage>
</organism>
<protein>
    <submittedName>
        <fullName evidence="2">Uncharacterized protein</fullName>
    </submittedName>
</protein>
<gene>
    <name evidence="2" type="ORF">M6B38_203735</name>
</gene>
<proteinExistence type="predicted"/>
<keyword evidence="1" id="KW-1133">Transmembrane helix</keyword>
<keyword evidence="1" id="KW-0812">Transmembrane</keyword>
<accession>A0AAX6E701</accession>
<keyword evidence="3" id="KW-1185">Reference proteome</keyword>
<dbReference type="EMBL" id="JANAVB010039219">
    <property type="protein sequence ID" value="KAJ6799818.1"/>
    <property type="molecule type" value="Genomic_DNA"/>
</dbReference>
<dbReference type="AlphaFoldDB" id="A0AAX6E701"/>
<reference evidence="2" key="1">
    <citation type="journal article" date="2023" name="GigaByte">
        <title>Genome assembly of the bearded iris, Iris pallida Lam.</title>
        <authorList>
            <person name="Bruccoleri R.E."/>
            <person name="Oakeley E.J."/>
            <person name="Faust A.M.E."/>
            <person name="Altorfer M."/>
            <person name="Dessus-Babus S."/>
            <person name="Burckhardt D."/>
            <person name="Oertli M."/>
            <person name="Naumann U."/>
            <person name="Petersen F."/>
            <person name="Wong J."/>
        </authorList>
    </citation>
    <scope>NUCLEOTIDE SEQUENCE</scope>
    <source>
        <strain evidence="2">GSM-AAB239-AS_SAM_17_03QT</strain>
    </source>
</reference>
<sequence length="185" mass="21543">MTHGPQLTILRNFLVKWINKTGFLNYQTCRRHRRLPNLGFHLSGRKIKQSLGIVLAGTSIMHKDLTLQCRVHMEIILKILCQSIILRVLMLLGVAAQSFYLIELLVCQGLMYLCHLGFLFQIEHHLLGFLHMIDTTRISTHVQKFLHFVAQITVSFMLILLEMLVMWNLLILQFLLWVKGDPLLE</sequence>
<evidence type="ECO:0000256" key="1">
    <source>
        <dbReference type="SAM" id="Phobius"/>
    </source>
</evidence>
<keyword evidence="1" id="KW-0472">Membrane</keyword>
<feature type="transmembrane region" description="Helical" evidence="1">
    <location>
        <begin position="75"/>
        <end position="98"/>
    </location>
</feature>
<comment type="caution">
    <text evidence="2">The sequence shown here is derived from an EMBL/GenBank/DDBJ whole genome shotgun (WGS) entry which is preliminary data.</text>
</comment>
<feature type="transmembrane region" description="Helical" evidence="1">
    <location>
        <begin position="110"/>
        <end position="133"/>
    </location>
</feature>
<name>A0AAX6E701_IRIPA</name>
<evidence type="ECO:0000313" key="3">
    <source>
        <dbReference type="Proteomes" id="UP001140949"/>
    </source>
</evidence>
<reference evidence="2" key="2">
    <citation type="submission" date="2023-04" db="EMBL/GenBank/DDBJ databases">
        <authorList>
            <person name="Bruccoleri R.E."/>
            <person name="Oakeley E.J."/>
            <person name="Faust A.-M."/>
            <person name="Dessus-Babus S."/>
            <person name="Altorfer M."/>
            <person name="Burckhardt D."/>
            <person name="Oertli M."/>
            <person name="Naumann U."/>
            <person name="Petersen F."/>
            <person name="Wong J."/>
        </authorList>
    </citation>
    <scope>NUCLEOTIDE SEQUENCE</scope>
    <source>
        <strain evidence="2">GSM-AAB239-AS_SAM_17_03QT</strain>
        <tissue evidence="2">Leaf</tissue>
    </source>
</reference>
<feature type="transmembrane region" description="Helical" evidence="1">
    <location>
        <begin position="145"/>
        <end position="178"/>
    </location>
</feature>
<evidence type="ECO:0000313" key="2">
    <source>
        <dbReference type="EMBL" id="KAJ6799818.1"/>
    </source>
</evidence>
<dbReference type="Proteomes" id="UP001140949">
    <property type="component" value="Unassembled WGS sequence"/>
</dbReference>